<proteinExistence type="predicted"/>
<evidence type="ECO:0000313" key="2">
    <source>
        <dbReference type="Proteomes" id="UP001595904"/>
    </source>
</evidence>
<dbReference type="Proteomes" id="UP001595904">
    <property type="component" value="Unassembled WGS sequence"/>
</dbReference>
<gene>
    <name evidence="1" type="ORF">ACFPN2_02995</name>
</gene>
<reference evidence="2" key="1">
    <citation type="journal article" date="2019" name="Int. J. Syst. Evol. Microbiol.">
        <title>The Global Catalogue of Microorganisms (GCM) 10K type strain sequencing project: providing services to taxonomists for standard genome sequencing and annotation.</title>
        <authorList>
            <consortium name="The Broad Institute Genomics Platform"/>
            <consortium name="The Broad Institute Genome Sequencing Center for Infectious Disease"/>
            <person name="Wu L."/>
            <person name="Ma J."/>
        </authorList>
    </citation>
    <scope>NUCLEOTIDE SEQUENCE [LARGE SCALE GENOMIC DNA]</scope>
    <source>
        <strain evidence="2">CGMCC 1.10759</strain>
    </source>
</reference>
<evidence type="ECO:0008006" key="3">
    <source>
        <dbReference type="Google" id="ProtNLM"/>
    </source>
</evidence>
<protein>
    <recommendedName>
        <fullName evidence="3">HDOD domain-containing protein</fullName>
    </recommendedName>
</protein>
<accession>A0ABV8SKD0</accession>
<name>A0ABV8SKD0_9GAMM</name>
<organism evidence="1 2">
    <name type="scientific">Steroidobacter flavus</name>
    <dbReference type="NCBI Taxonomy" id="1842136"/>
    <lineage>
        <taxon>Bacteria</taxon>
        <taxon>Pseudomonadati</taxon>
        <taxon>Pseudomonadota</taxon>
        <taxon>Gammaproteobacteria</taxon>
        <taxon>Steroidobacterales</taxon>
        <taxon>Steroidobacteraceae</taxon>
        <taxon>Steroidobacter</taxon>
    </lineage>
</organism>
<dbReference type="EMBL" id="JBHSDU010000001">
    <property type="protein sequence ID" value="MFC4308038.1"/>
    <property type="molecule type" value="Genomic_DNA"/>
</dbReference>
<evidence type="ECO:0000313" key="1">
    <source>
        <dbReference type="EMBL" id="MFC4308038.1"/>
    </source>
</evidence>
<keyword evidence="2" id="KW-1185">Reference proteome</keyword>
<comment type="caution">
    <text evidence="1">The sequence shown here is derived from an EMBL/GenBank/DDBJ whole genome shotgun (WGS) entry which is preliminary data.</text>
</comment>
<sequence length="320" mass="34887">MKSMLQLVEGKTAASWTYSEEAAADLAICEPDSALARAVMRQAIQRGRPRCVSLVRQGATAPEDTQAVYAPLRVSDFISMLDATLAAQDIDTSLTTQELVAASRAEAVAQNEGFLLAHALRDIVAKDPQRTHVITRGDVSIYVQPAQATVLATKDLSPELIAELAQASGAVEVRELGSNDSLPAESELRRHSLQYLLWNCGQLGITTDLLPWLPRMARFRLQRWPDFGRLGHKTWQVRLTSILMNNAYTPQQMTNLAAQPIANIRGFLNACALCGLLTHESLAVEAEVEAAPAVAPVTKSTSRWSGLLRSIRNALHIGDQ</sequence>
<dbReference type="RefSeq" id="WP_380594827.1">
    <property type="nucleotide sequence ID" value="NZ_JBHSDU010000001.1"/>
</dbReference>